<evidence type="ECO:0000313" key="2">
    <source>
        <dbReference type="EMBL" id="KAK7031123.1"/>
    </source>
</evidence>
<sequence length="320" mass="36186">MHNNGPPGFRAWSLFLAHLVQIPEFCGVKALTVTETRLNTESDFRDLVPLHNLERLALDVAFEEGDDGNLGAQAPNIDHWIPGNLKQLDVSGQEESHRSRILSYFAKCRTLQELRVPLIWQETEDSIQGFLVTNTAVRGSLLQCCTFRLPEPPPIQVRLRYHWGHCYVTQIITWRNLVCTTQAREITVEGPISSMSDFFWWTYRMAPGNNSVSRSSKVTKIVVTDGERVAKSSQWASLDRVWTNHWLFRSLKEIQVEFTSLDPSQIGRLLSSVDGTMTPTPESTRSAMMACQGDGSGLLQAAFPLCRERNLLKVSKQGIR</sequence>
<protein>
    <submittedName>
        <fullName evidence="2">Uncharacterized protein</fullName>
    </submittedName>
</protein>
<gene>
    <name evidence="2" type="ORF">VNI00_013731</name>
</gene>
<feature type="chain" id="PRO_5044024345" evidence="1">
    <location>
        <begin position="31"/>
        <end position="320"/>
    </location>
</feature>
<accession>A0AAW0BUW7</accession>
<keyword evidence="1" id="KW-0732">Signal</keyword>
<proteinExistence type="predicted"/>
<dbReference type="Proteomes" id="UP001383192">
    <property type="component" value="Unassembled WGS sequence"/>
</dbReference>
<dbReference type="EMBL" id="JAYKXP010000071">
    <property type="protein sequence ID" value="KAK7031123.1"/>
    <property type="molecule type" value="Genomic_DNA"/>
</dbReference>
<name>A0AAW0BUW7_9AGAR</name>
<organism evidence="2 3">
    <name type="scientific">Paramarasmius palmivorus</name>
    <dbReference type="NCBI Taxonomy" id="297713"/>
    <lineage>
        <taxon>Eukaryota</taxon>
        <taxon>Fungi</taxon>
        <taxon>Dikarya</taxon>
        <taxon>Basidiomycota</taxon>
        <taxon>Agaricomycotina</taxon>
        <taxon>Agaricomycetes</taxon>
        <taxon>Agaricomycetidae</taxon>
        <taxon>Agaricales</taxon>
        <taxon>Marasmiineae</taxon>
        <taxon>Marasmiaceae</taxon>
        <taxon>Paramarasmius</taxon>
    </lineage>
</organism>
<keyword evidence="3" id="KW-1185">Reference proteome</keyword>
<evidence type="ECO:0000256" key="1">
    <source>
        <dbReference type="SAM" id="SignalP"/>
    </source>
</evidence>
<comment type="caution">
    <text evidence="2">The sequence shown here is derived from an EMBL/GenBank/DDBJ whole genome shotgun (WGS) entry which is preliminary data.</text>
</comment>
<dbReference type="AlphaFoldDB" id="A0AAW0BUW7"/>
<reference evidence="2 3" key="1">
    <citation type="submission" date="2024-01" db="EMBL/GenBank/DDBJ databases">
        <title>A draft genome for a cacao thread blight-causing isolate of Paramarasmius palmivorus.</title>
        <authorList>
            <person name="Baruah I.K."/>
            <person name="Bukari Y."/>
            <person name="Amoako-Attah I."/>
            <person name="Meinhardt L.W."/>
            <person name="Bailey B.A."/>
            <person name="Cohen S.P."/>
        </authorList>
    </citation>
    <scope>NUCLEOTIDE SEQUENCE [LARGE SCALE GENOMIC DNA]</scope>
    <source>
        <strain evidence="2 3">GH-12</strain>
    </source>
</reference>
<evidence type="ECO:0000313" key="3">
    <source>
        <dbReference type="Proteomes" id="UP001383192"/>
    </source>
</evidence>
<feature type="signal peptide" evidence="1">
    <location>
        <begin position="1"/>
        <end position="30"/>
    </location>
</feature>